<evidence type="ECO:0000313" key="1">
    <source>
        <dbReference type="EMBL" id="KFM81594.1"/>
    </source>
</evidence>
<sequence>MANGGVEGLHEMVRKAGRAPSLRLRFGKRSDPSWAPSELGNEAF</sequence>
<keyword evidence="2" id="KW-1185">Reference proteome</keyword>
<reference evidence="1 2" key="1">
    <citation type="submission" date="2013-11" db="EMBL/GenBank/DDBJ databases">
        <title>Genome sequencing of Stegodyphus mimosarum.</title>
        <authorList>
            <person name="Bechsgaard J."/>
        </authorList>
    </citation>
    <scope>NUCLEOTIDE SEQUENCE [LARGE SCALE GENOMIC DNA]</scope>
</reference>
<organism evidence="1 2">
    <name type="scientific">Stegodyphus mimosarum</name>
    <name type="common">African social velvet spider</name>
    <dbReference type="NCBI Taxonomy" id="407821"/>
    <lineage>
        <taxon>Eukaryota</taxon>
        <taxon>Metazoa</taxon>
        <taxon>Ecdysozoa</taxon>
        <taxon>Arthropoda</taxon>
        <taxon>Chelicerata</taxon>
        <taxon>Arachnida</taxon>
        <taxon>Araneae</taxon>
        <taxon>Araneomorphae</taxon>
        <taxon>Entelegynae</taxon>
        <taxon>Eresoidea</taxon>
        <taxon>Eresidae</taxon>
        <taxon>Stegodyphus</taxon>
    </lineage>
</organism>
<name>A0A087UW55_STEMI</name>
<gene>
    <name evidence="1" type="ORF">X975_14995</name>
</gene>
<feature type="non-terminal residue" evidence="1">
    <location>
        <position position="44"/>
    </location>
</feature>
<dbReference type="AlphaFoldDB" id="A0A087UW55"/>
<accession>A0A087UW55</accession>
<dbReference type="OrthoDB" id="6364308at2759"/>
<dbReference type="EMBL" id="KK121946">
    <property type="protein sequence ID" value="KFM81594.1"/>
    <property type="molecule type" value="Genomic_DNA"/>
</dbReference>
<evidence type="ECO:0000313" key="2">
    <source>
        <dbReference type="Proteomes" id="UP000054359"/>
    </source>
</evidence>
<protein>
    <submittedName>
        <fullName evidence="1">Uncharacterized protein</fullName>
    </submittedName>
</protein>
<proteinExistence type="predicted"/>
<dbReference type="Proteomes" id="UP000054359">
    <property type="component" value="Unassembled WGS sequence"/>
</dbReference>